<evidence type="ECO:0000313" key="9">
    <source>
        <dbReference type="EMBL" id="QUO40467.1"/>
    </source>
</evidence>
<evidence type="ECO:0000259" key="7">
    <source>
        <dbReference type="PROSITE" id="PS50928"/>
    </source>
</evidence>
<comment type="subcellular location">
    <subcellularLocation>
        <location evidence="6">Cell membrane</location>
        <topology evidence="6">Multi-pass membrane protein</topology>
    </subcellularLocation>
    <subcellularLocation>
        <location evidence="1">Membrane</location>
        <topology evidence="1">Multi-pass membrane protein</topology>
    </subcellularLocation>
</comment>
<dbReference type="KEGG" id="bcop:JD108_15970"/>
<dbReference type="GO" id="GO:0005886">
    <property type="term" value="C:plasma membrane"/>
    <property type="evidence" value="ECO:0007669"/>
    <property type="project" value="UniProtKB-SubCell"/>
</dbReference>
<feature type="transmembrane region" description="Helical" evidence="6">
    <location>
        <begin position="123"/>
        <end position="142"/>
    </location>
</feature>
<dbReference type="InterPro" id="IPR025966">
    <property type="entry name" value="OppC_N"/>
</dbReference>
<evidence type="ECO:0000313" key="10">
    <source>
        <dbReference type="Proteomes" id="UP000595847"/>
    </source>
</evidence>
<dbReference type="EMBL" id="CP073708">
    <property type="protein sequence ID" value="QUO40467.1"/>
    <property type="molecule type" value="Genomic_DNA"/>
</dbReference>
<evidence type="ECO:0000256" key="1">
    <source>
        <dbReference type="ARBA" id="ARBA00004141"/>
    </source>
</evidence>
<dbReference type="SUPFAM" id="SSF161098">
    <property type="entry name" value="MetI-like"/>
    <property type="match status" value="1"/>
</dbReference>
<comment type="similarity">
    <text evidence="6">Belongs to the binding-protein-dependent transport system permease family.</text>
</comment>
<evidence type="ECO:0000313" key="8">
    <source>
        <dbReference type="EMBL" id="QQE73386.1"/>
    </source>
</evidence>
<keyword evidence="3 6" id="KW-0812">Transmembrane</keyword>
<dbReference type="PANTHER" id="PTHR43839:SF3">
    <property type="entry name" value="OLIGOPEPTIDE ABC TRANSPORTER, PERMEASE PROTEIN"/>
    <property type="match status" value="1"/>
</dbReference>
<keyword evidence="4 6" id="KW-1133">Transmembrane helix</keyword>
<dbReference type="InterPro" id="IPR035906">
    <property type="entry name" value="MetI-like_sf"/>
</dbReference>
<dbReference type="Proteomes" id="UP000595847">
    <property type="component" value="Chromosome"/>
</dbReference>
<dbReference type="Pfam" id="PF12911">
    <property type="entry name" value="OppC_N"/>
    <property type="match status" value="1"/>
</dbReference>
<reference evidence="9" key="2">
    <citation type="submission" date="2021-04" db="EMBL/GenBank/DDBJ databases">
        <title>Brevibacillus composti FJAT-54423, complete genome.</title>
        <authorList>
            <person name="Tang R."/>
        </authorList>
    </citation>
    <scope>NUCLEOTIDE SEQUENCE</scope>
    <source>
        <strain evidence="9">FJAT-54424</strain>
    </source>
</reference>
<dbReference type="Gene3D" id="1.10.3720.10">
    <property type="entry name" value="MetI-like"/>
    <property type="match status" value="1"/>
</dbReference>
<evidence type="ECO:0000256" key="3">
    <source>
        <dbReference type="ARBA" id="ARBA00022692"/>
    </source>
</evidence>
<dbReference type="CDD" id="cd06261">
    <property type="entry name" value="TM_PBP2"/>
    <property type="match status" value="1"/>
</dbReference>
<feature type="transmembrane region" description="Helical" evidence="6">
    <location>
        <begin position="148"/>
        <end position="168"/>
    </location>
</feature>
<feature type="transmembrane region" description="Helical" evidence="6">
    <location>
        <begin position="84"/>
        <end position="107"/>
    </location>
</feature>
<evidence type="ECO:0000256" key="4">
    <source>
        <dbReference type="ARBA" id="ARBA00022989"/>
    </source>
</evidence>
<dbReference type="PROSITE" id="PS50928">
    <property type="entry name" value="ABC_TM1"/>
    <property type="match status" value="1"/>
</dbReference>
<dbReference type="InterPro" id="IPR000515">
    <property type="entry name" value="MetI-like"/>
</dbReference>
<name>A0A7T5EIQ3_9BACL</name>
<dbReference type="GO" id="GO:0055085">
    <property type="term" value="P:transmembrane transport"/>
    <property type="evidence" value="ECO:0007669"/>
    <property type="project" value="InterPro"/>
</dbReference>
<dbReference type="RefSeq" id="WP_198827012.1">
    <property type="nucleotide sequence ID" value="NZ_CP066308.1"/>
</dbReference>
<keyword evidence="11" id="KW-1185">Reference proteome</keyword>
<dbReference type="PANTHER" id="PTHR43839">
    <property type="entry name" value="OPPC IN A BINDING PROTEIN-DEPENDENT TRANSPORT SYSTEM"/>
    <property type="match status" value="1"/>
</dbReference>
<proteinExistence type="inferred from homology"/>
<feature type="domain" description="ABC transmembrane type-1" evidence="7">
    <location>
        <begin position="82"/>
        <end position="283"/>
    </location>
</feature>
<evidence type="ECO:0000256" key="2">
    <source>
        <dbReference type="ARBA" id="ARBA00022448"/>
    </source>
</evidence>
<evidence type="ECO:0000256" key="6">
    <source>
        <dbReference type="RuleBase" id="RU363032"/>
    </source>
</evidence>
<accession>A0A7T5EIQ3</accession>
<dbReference type="Pfam" id="PF00528">
    <property type="entry name" value="BPD_transp_1"/>
    <property type="match status" value="1"/>
</dbReference>
<dbReference type="EMBL" id="CP066308">
    <property type="protein sequence ID" value="QQE73386.1"/>
    <property type="molecule type" value="Genomic_DNA"/>
</dbReference>
<feature type="transmembrane region" description="Helical" evidence="6">
    <location>
        <begin position="12"/>
        <end position="31"/>
    </location>
</feature>
<keyword evidence="5 6" id="KW-0472">Membrane</keyword>
<dbReference type="AlphaFoldDB" id="A0A7T5EIQ3"/>
<evidence type="ECO:0000256" key="5">
    <source>
        <dbReference type="ARBA" id="ARBA00023136"/>
    </source>
</evidence>
<reference evidence="8 10" key="1">
    <citation type="submission" date="2020-12" db="EMBL/GenBank/DDBJ databases">
        <title>strain FJAT-54423T represents a novel species of the genus Brevibacillus.</title>
        <authorList>
            <person name="Tang R."/>
        </authorList>
    </citation>
    <scope>NUCLEOTIDE SEQUENCE [LARGE SCALE GENOMIC DNA]</scope>
    <source>
        <strain evidence="8 10">FJAT-54423</strain>
    </source>
</reference>
<feature type="transmembrane region" description="Helical" evidence="6">
    <location>
        <begin position="210"/>
        <end position="231"/>
    </location>
</feature>
<feature type="transmembrane region" description="Helical" evidence="6">
    <location>
        <begin position="270"/>
        <end position="291"/>
    </location>
</feature>
<protein>
    <submittedName>
        <fullName evidence="8">ABC transporter permease</fullName>
    </submittedName>
</protein>
<organism evidence="8 10">
    <name type="scientific">Brevibacillus composti</name>
    <dbReference type="NCBI Taxonomy" id="2796470"/>
    <lineage>
        <taxon>Bacteria</taxon>
        <taxon>Bacillati</taxon>
        <taxon>Bacillota</taxon>
        <taxon>Bacilli</taxon>
        <taxon>Bacillales</taxon>
        <taxon>Paenibacillaceae</taxon>
        <taxon>Brevibacillus</taxon>
    </lineage>
</organism>
<evidence type="ECO:0000313" key="11">
    <source>
        <dbReference type="Proteomes" id="UP000677234"/>
    </source>
</evidence>
<keyword evidence="2 6" id="KW-0813">Transport</keyword>
<gene>
    <name evidence="8" type="ORF">JD108_15970</name>
    <name evidence="9" type="ORF">KDJ56_15915</name>
</gene>
<dbReference type="Proteomes" id="UP000677234">
    <property type="component" value="Chromosome"/>
</dbReference>
<sequence>MQTLRRNPSLWLGAMMVMFLIVLGIIGPFVAPYEPDFQEKLKTVEVDGKSVIISPPLPPSAEHWLGTDKWGYDMLSKLLYGAPYTIFVTMAAAVCRLLIGGVIGLYIGIQDKPQKWWLSIENAWGYMPIFIPVYFLLVGISINPELSISKLVTLFVVLVAILGAPSVASSIRQKTEQIKETQYVLAATSLGAGREQIIFRHILPQLKEQFILIAVTEMVSVMTLMGLLGMFDLFVGGTIMTFDPVIFHSITNEWAGLLGSYRGFVFSNNIRIFLIPLGAFILAISSFSLLAKGLRDRFQETYNRTPYI</sequence>